<dbReference type="InterPro" id="IPR044140">
    <property type="entry name" value="ProRS_anticodon_short"/>
</dbReference>
<keyword evidence="5 12" id="KW-0547">Nucleotide-binding</keyword>
<dbReference type="CDD" id="cd00861">
    <property type="entry name" value="ProRS_anticodon_short"/>
    <property type="match status" value="1"/>
</dbReference>
<dbReference type="EMBL" id="QZEZ01000003">
    <property type="protein sequence ID" value="RJK96500.1"/>
    <property type="molecule type" value="Genomic_DNA"/>
</dbReference>
<dbReference type="HAMAP" id="MF_01569">
    <property type="entry name" value="Pro_tRNA_synth_type1"/>
    <property type="match status" value="1"/>
</dbReference>
<dbReference type="InterPro" id="IPR007214">
    <property type="entry name" value="YbaK/aa-tRNA-synth-assoc-dom"/>
</dbReference>
<keyword evidence="7 12" id="KW-0648">Protein biosynthesis</keyword>
<keyword evidence="6 12" id="KW-0067">ATP-binding</keyword>
<comment type="subcellular location">
    <subcellularLocation>
        <location evidence="1 12">Cytoplasm</location>
    </subcellularLocation>
</comment>
<dbReference type="InterPro" id="IPR002314">
    <property type="entry name" value="aa-tRNA-synt_IIb"/>
</dbReference>
<feature type="domain" description="Aminoacyl-transfer RNA synthetases class-II family profile" evidence="13">
    <location>
        <begin position="35"/>
        <end position="492"/>
    </location>
</feature>
<dbReference type="SUPFAM" id="SSF52954">
    <property type="entry name" value="Class II aaRS ABD-related"/>
    <property type="match status" value="1"/>
</dbReference>
<dbReference type="InterPro" id="IPR033730">
    <property type="entry name" value="ProRS_core_prok"/>
</dbReference>
<evidence type="ECO:0000256" key="5">
    <source>
        <dbReference type="ARBA" id="ARBA00022741"/>
    </source>
</evidence>
<dbReference type="InterPro" id="IPR023717">
    <property type="entry name" value="Pro-tRNA-Synthase_IIa_type1"/>
</dbReference>
<dbReference type="InterPro" id="IPR045864">
    <property type="entry name" value="aa-tRNA-synth_II/BPL/LPL"/>
</dbReference>
<reference evidence="14 15" key="1">
    <citation type="submission" date="2018-09" db="EMBL/GenBank/DDBJ databases">
        <title>YIM 75000 draft genome.</title>
        <authorList>
            <person name="Tang S."/>
            <person name="Feng Y."/>
        </authorList>
    </citation>
    <scope>NUCLEOTIDE SEQUENCE [LARGE SCALE GENOMIC DNA]</scope>
    <source>
        <strain evidence="14 15">YIM 75000</strain>
    </source>
</reference>
<dbReference type="InterPro" id="IPR004154">
    <property type="entry name" value="Anticodon-bd"/>
</dbReference>
<evidence type="ECO:0000259" key="13">
    <source>
        <dbReference type="PROSITE" id="PS50862"/>
    </source>
</evidence>
<evidence type="ECO:0000313" key="14">
    <source>
        <dbReference type="EMBL" id="RJK96500.1"/>
    </source>
</evidence>
<dbReference type="CDD" id="cd00779">
    <property type="entry name" value="ProRS_core_prok"/>
    <property type="match status" value="1"/>
</dbReference>
<evidence type="ECO:0000256" key="10">
    <source>
        <dbReference type="ARBA" id="ARBA00053664"/>
    </source>
</evidence>
<dbReference type="GO" id="GO:0004827">
    <property type="term" value="F:proline-tRNA ligase activity"/>
    <property type="evidence" value="ECO:0007669"/>
    <property type="project" value="UniProtKB-UniRule"/>
</dbReference>
<dbReference type="SUPFAM" id="SSF55826">
    <property type="entry name" value="YbaK/ProRS associated domain"/>
    <property type="match status" value="1"/>
</dbReference>
<keyword evidence="8 12" id="KW-0030">Aminoacyl-tRNA synthetase</keyword>
<dbReference type="SUPFAM" id="SSF55681">
    <property type="entry name" value="Class II aaRS and biotin synthetases"/>
    <property type="match status" value="1"/>
</dbReference>
<evidence type="ECO:0000256" key="11">
    <source>
        <dbReference type="ARBA" id="ARBA00060755"/>
    </source>
</evidence>
<proteinExistence type="inferred from homology"/>
<comment type="catalytic activity">
    <reaction evidence="9 12">
        <text>tRNA(Pro) + L-proline + ATP = L-prolyl-tRNA(Pro) + AMP + diphosphate</text>
        <dbReference type="Rhea" id="RHEA:14305"/>
        <dbReference type="Rhea" id="RHEA-COMP:9700"/>
        <dbReference type="Rhea" id="RHEA-COMP:9702"/>
        <dbReference type="ChEBI" id="CHEBI:30616"/>
        <dbReference type="ChEBI" id="CHEBI:33019"/>
        <dbReference type="ChEBI" id="CHEBI:60039"/>
        <dbReference type="ChEBI" id="CHEBI:78442"/>
        <dbReference type="ChEBI" id="CHEBI:78532"/>
        <dbReference type="ChEBI" id="CHEBI:456215"/>
        <dbReference type="EC" id="6.1.1.15"/>
    </reaction>
</comment>
<comment type="function">
    <text evidence="10 12">Catalyzes the attachment of proline to tRNA(Pro) in a two-step reaction: proline is first activated by ATP to form Pro-AMP and then transferred to the acceptor end of tRNA(Pro). As ProRS can inadvertently accommodate and process non-cognate amino acids such as alanine and cysteine, to avoid such errors it has two additional distinct editing activities against alanine. One activity is designated as 'pretransfer' editing and involves the tRNA(Pro)-independent hydrolysis of activated Ala-AMP. The other activity is designated 'posttransfer' editing and involves deacylation of mischarged Ala-tRNA(Pro). The misacylated Cys-tRNA(Pro) is not edited by ProRS.</text>
</comment>
<comment type="similarity">
    <text evidence="11 12">Belongs to the class-II aminoacyl-tRNA synthetase family. ProS type 1 subfamily.</text>
</comment>
<dbReference type="NCBIfam" id="NF006625">
    <property type="entry name" value="PRK09194.1"/>
    <property type="match status" value="1"/>
</dbReference>
<organism evidence="14 15">
    <name type="scientific">Vallicoccus soli</name>
    <dbReference type="NCBI Taxonomy" id="2339232"/>
    <lineage>
        <taxon>Bacteria</taxon>
        <taxon>Bacillati</taxon>
        <taxon>Actinomycetota</taxon>
        <taxon>Actinomycetes</taxon>
        <taxon>Motilibacterales</taxon>
        <taxon>Vallicoccaceae</taxon>
        <taxon>Vallicoccus</taxon>
    </lineage>
</organism>
<dbReference type="InterPro" id="IPR050062">
    <property type="entry name" value="Pro-tRNA_synthetase"/>
</dbReference>
<dbReference type="EC" id="6.1.1.15" evidence="12"/>
<keyword evidence="3 12" id="KW-0963">Cytoplasm</keyword>
<dbReference type="InterPro" id="IPR006195">
    <property type="entry name" value="aa-tRNA-synth_II"/>
</dbReference>
<dbReference type="OrthoDB" id="9809052at2"/>
<dbReference type="PROSITE" id="PS50862">
    <property type="entry name" value="AA_TRNA_LIGASE_II"/>
    <property type="match status" value="1"/>
</dbReference>
<evidence type="ECO:0000256" key="2">
    <source>
        <dbReference type="ARBA" id="ARBA00011738"/>
    </source>
</evidence>
<evidence type="ECO:0000256" key="9">
    <source>
        <dbReference type="ARBA" id="ARBA00047671"/>
    </source>
</evidence>
<dbReference type="AlphaFoldDB" id="A0A3A3ZKT1"/>
<evidence type="ECO:0000256" key="12">
    <source>
        <dbReference type="HAMAP-Rule" id="MF_01569"/>
    </source>
</evidence>
<evidence type="ECO:0000256" key="1">
    <source>
        <dbReference type="ARBA" id="ARBA00004496"/>
    </source>
</evidence>
<comment type="domain">
    <text evidence="12">Consists of three domains: the N-terminal catalytic domain, the editing domain and the C-terminal anticodon-binding domain.</text>
</comment>
<dbReference type="NCBIfam" id="TIGR00409">
    <property type="entry name" value="proS_fam_II"/>
    <property type="match status" value="1"/>
</dbReference>
<dbReference type="GO" id="GO:0002161">
    <property type="term" value="F:aminoacyl-tRNA deacylase activity"/>
    <property type="evidence" value="ECO:0007669"/>
    <property type="project" value="InterPro"/>
</dbReference>
<evidence type="ECO:0000256" key="4">
    <source>
        <dbReference type="ARBA" id="ARBA00022598"/>
    </source>
</evidence>
<keyword evidence="15" id="KW-1185">Reference proteome</keyword>
<dbReference type="Pfam" id="PF03129">
    <property type="entry name" value="HGTP_anticodon"/>
    <property type="match status" value="1"/>
</dbReference>
<dbReference type="GO" id="GO:0005524">
    <property type="term" value="F:ATP binding"/>
    <property type="evidence" value="ECO:0007669"/>
    <property type="project" value="UniProtKB-UniRule"/>
</dbReference>
<dbReference type="Proteomes" id="UP000265614">
    <property type="component" value="Unassembled WGS sequence"/>
</dbReference>
<comment type="subunit">
    <text evidence="2 12">Homodimer.</text>
</comment>
<evidence type="ECO:0000256" key="6">
    <source>
        <dbReference type="ARBA" id="ARBA00022840"/>
    </source>
</evidence>
<dbReference type="FunFam" id="3.30.930.10:FF:000065">
    <property type="entry name" value="Proline--tRNA ligase"/>
    <property type="match status" value="1"/>
</dbReference>
<dbReference type="Gene3D" id="3.30.930.10">
    <property type="entry name" value="Bira Bifunctional Protein, Domain 2"/>
    <property type="match status" value="2"/>
</dbReference>
<keyword evidence="4 12" id="KW-0436">Ligase</keyword>
<dbReference type="InterPro" id="IPR036621">
    <property type="entry name" value="Anticodon-bd_dom_sf"/>
</dbReference>
<protein>
    <recommendedName>
        <fullName evidence="12">Proline--tRNA ligase</fullName>
        <ecNumber evidence="12">6.1.1.15</ecNumber>
    </recommendedName>
    <alternativeName>
        <fullName evidence="12">Prolyl-tRNA synthetase</fullName>
        <shortName evidence="12">ProRS</shortName>
    </alternativeName>
</protein>
<evidence type="ECO:0000256" key="8">
    <source>
        <dbReference type="ARBA" id="ARBA00023146"/>
    </source>
</evidence>
<dbReference type="Gene3D" id="3.40.50.800">
    <property type="entry name" value="Anticodon-binding domain"/>
    <property type="match status" value="1"/>
</dbReference>
<dbReference type="RefSeq" id="WP_119950257.1">
    <property type="nucleotide sequence ID" value="NZ_QZEZ01000003.1"/>
</dbReference>
<evidence type="ECO:0000256" key="3">
    <source>
        <dbReference type="ARBA" id="ARBA00022490"/>
    </source>
</evidence>
<dbReference type="InterPro" id="IPR004500">
    <property type="entry name" value="Pro-tRNA-synth_IIa_bac-type"/>
</dbReference>
<dbReference type="GO" id="GO:0006433">
    <property type="term" value="P:prolyl-tRNA aminoacylation"/>
    <property type="evidence" value="ECO:0007669"/>
    <property type="project" value="UniProtKB-UniRule"/>
</dbReference>
<sequence length="599" mass="65351">MLLRMSTLFLRTLREDPADAEVPSHKLLVRAGYVRRAAPGVYSWLPLGWHVFRNVERVVREEMDRSGAQEVHFPALLPKEPYERTGRWTEYGDLLFRLQDRKGQDYLLGPTHEEMFTLLVKDLYSSYKDLPLSIYQIQVKYRDEARPRAGILRGREFVMKDSYSFDVDDAGLERSYRQHRDAYVRTFTRLGLDYTIVSAVSGAMGGSASEEFLAPCESGEDTFVRCSACDYAANVEAVETPVPEALPVEGLPAAHVEDTPATPTIQTLVDLLNGREDLRREDRDWTAADTLKNVVVRLRHPDGRVEALAVGLPGDREVDLKRLEAQVAPAEVEPFTEEDFGARPQLVKGYIGPGALGEDRPAGVRYLLDPRVVPGTRWVTGADAPGRHVVDLVAGRDFTGDGTVEAAEVRAGDPCPRCGGALEIARGIEIGHIFQLGRKYAEALDLKVLDENGKQVVVTMGSYGIGVSRAVAAVAEQTYDAQGLCWPREIAPADVHVVATGKDATVFEAAERLCADLEAGGARVLYDDRRGVSPGVKFKDSELIGVPSIVVVGKGLADGVVELKDRRTGEREQLPVEGAAGAVLAAVGLGQPSGAPEPA</sequence>
<dbReference type="InterPro" id="IPR002316">
    <property type="entry name" value="Pro-tRNA-ligase_IIa"/>
</dbReference>
<name>A0A3A3ZKT1_9ACTN</name>
<dbReference type="InterPro" id="IPR036754">
    <property type="entry name" value="YbaK/aa-tRNA-synt-asso_dom_sf"/>
</dbReference>
<dbReference type="PRINTS" id="PR01046">
    <property type="entry name" value="TRNASYNTHPRO"/>
</dbReference>
<gene>
    <name evidence="12" type="primary">proS</name>
    <name evidence="14" type="ORF">D5H78_09850</name>
</gene>
<comment type="caution">
    <text evidence="14">The sequence shown here is derived from an EMBL/GenBank/DDBJ whole genome shotgun (WGS) entry which is preliminary data.</text>
</comment>
<dbReference type="FunFam" id="3.30.930.10:FF:000070">
    <property type="entry name" value="Proline--tRNA ligase"/>
    <property type="match status" value="1"/>
</dbReference>
<dbReference type="GO" id="GO:0005829">
    <property type="term" value="C:cytosol"/>
    <property type="evidence" value="ECO:0007669"/>
    <property type="project" value="TreeGrafter"/>
</dbReference>
<accession>A0A3A3ZKT1</accession>
<evidence type="ECO:0000313" key="15">
    <source>
        <dbReference type="Proteomes" id="UP000265614"/>
    </source>
</evidence>
<dbReference type="Pfam" id="PF04073">
    <property type="entry name" value="tRNA_edit"/>
    <property type="match status" value="1"/>
</dbReference>
<dbReference type="Pfam" id="PF00587">
    <property type="entry name" value="tRNA-synt_2b"/>
    <property type="match status" value="1"/>
</dbReference>
<dbReference type="Gene3D" id="3.90.960.10">
    <property type="entry name" value="YbaK/aminoacyl-tRNA synthetase-associated domain"/>
    <property type="match status" value="1"/>
</dbReference>
<evidence type="ECO:0000256" key="7">
    <source>
        <dbReference type="ARBA" id="ARBA00022917"/>
    </source>
</evidence>
<dbReference type="PANTHER" id="PTHR42753">
    <property type="entry name" value="MITOCHONDRIAL RIBOSOME PROTEIN L39/PROLYL-TRNA LIGASE FAMILY MEMBER"/>
    <property type="match status" value="1"/>
</dbReference>
<dbReference type="PANTHER" id="PTHR42753:SF2">
    <property type="entry name" value="PROLINE--TRNA LIGASE"/>
    <property type="match status" value="1"/>
</dbReference>